<evidence type="ECO:0000313" key="2">
    <source>
        <dbReference type="EMBL" id="TVY09459.1"/>
    </source>
</evidence>
<evidence type="ECO:0000259" key="1">
    <source>
        <dbReference type="Pfam" id="PF01261"/>
    </source>
</evidence>
<feature type="domain" description="Xylose isomerase-like TIM barrel" evidence="1">
    <location>
        <begin position="25"/>
        <end position="227"/>
    </location>
</feature>
<dbReference type="InterPro" id="IPR050312">
    <property type="entry name" value="IolE/XylAMocC-like"/>
</dbReference>
<gene>
    <name evidence="2" type="ORF">FPZ49_13540</name>
</gene>
<keyword evidence="3" id="KW-1185">Reference proteome</keyword>
<protein>
    <submittedName>
        <fullName evidence="2">TIM barrel protein</fullName>
    </submittedName>
</protein>
<dbReference type="InterPro" id="IPR036237">
    <property type="entry name" value="Xyl_isomerase-like_sf"/>
</dbReference>
<sequence>MKHKFAAQLTTVRELVKQDFPGTLRELKAMGWPAVQISRLWGWDAREIAAVLQETGLQVAGMHVALDRLIDELDKVLEEAVLFNTKDIVLKGLPGKTHNPSDFVSARFLLNELARKLAPQGYRISYHNHDFELQTNIEGKSALEFLLEPTEDNLLLAEIDVYWVKKGGRDTVEFLKPYAHRMPIIHLKDMTNDEAQTFAEIGTGTIDFEPILRWGEQSGIEWYAVEQDKCPGHPMDSMQISLDNLNRLADRIQKQGHAV</sequence>
<accession>A0A559KBI5</accession>
<evidence type="ECO:0000313" key="3">
    <source>
        <dbReference type="Proteomes" id="UP000317036"/>
    </source>
</evidence>
<organism evidence="2 3">
    <name type="scientific">Paenibacillus cremeus</name>
    <dbReference type="NCBI Taxonomy" id="2163881"/>
    <lineage>
        <taxon>Bacteria</taxon>
        <taxon>Bacillati</taxon>
        <taxon>Bacillota</taxon>
        <taxon>Bacilli</taxon>
        <taxon>Bacillales</taxon>
        <taxon>Paenibacillaceae</taxon>
        <taxon>Paenibacillus</taxon>
    </lineage>
</organism>
<dbReference type="AlphaFoldDB" id="A0A559KBI5"/>
<dbReference type="RefSeq" id="WP_144847454.1">
    <property type="nucleotide sequence ID" value="NZ_VNJI01000014.1"/>
</dbReference>
<name>A0A559KBI5_9BACL</name>
<dbReference type="EMBL" id="VNJI01000014">
    <property type="protein sequence ID" value="TVY09459.1"/>
    <property type="molecule type" value="Genomic_DNA"/>
</dbReference>
<dbReference type="OrthoDB" id="9798407at2"/>
<dbReference type="SUPFAM" id="SSF51658">
    <property type="entry name" value="Xylose isomerase-like"/>
    <property type="match status" value="1"/>
</dbReference>
<dbReference type="PANTHER" id="PTHR12110:SF41">
    <property type="entry name" value="INOSOSE DEHYDRATASE"/>
    <property type="match status" value="1"/>
</dbReference>
<dbReference type="Proteomes" id="UP000317036">
    <property type="component" value="Unassembled WGS sequence"/>
</dbReference>
<dbReference type="Gene3D" id="3.20.20.150">
    <property type="entry name" value="Divalent-metal-dependent TIM barrel enzymes"/>
    <property type="match status" value="1"/>
</dbReference>
<proteinExistence type="predicted"/>
<dbReference type="InterPro" id="IPR013022">
    <property type="entry name" value="Xyl_isomerase-like_TIM-brl"/>
</dbReference>
<reference evidence="2 3" key="1">
    <citation type="submission" date="2019-07" db="EMBL/GenBank/DDBJ databases">
        <authorList>
            <person name="Kim J."/>
        </authorList>
    </citation>
    <scope>NUCLEOTIDE SEQUENCE [LARGE SCALE GENOMIC DNA]</scope>
    <source>
        <strain evidence="2 3">JC52</strain>
    </source>
</reference>
<dbReference type="PANTHER" id="PTHR12110">
    <property type="entry name" value="HYDROXYPYRUVATE ISOMERASE"/>
    <property type="match status" value="1"/>
</dbReference>
<dbReference type="Pfam" id="PF01261">
    <property type="entry name" value="AP_endonuc_2"/>
    <property type="match status" value="1"/>
</dbReference>
<comment type="caution">
    <text evidence="2">The sequence shown here is derived from an EMBL/GenBank/DDBJ whole genome shotgun (WGS) entry which is preliminary data.</text>
</comment>